<proteinExistence type="predicted"/>
<comment type="caution">
    <text evidence="1">The sequence shown here is derived from an EMBL/GenBank/DDBJ whole genome shotgun (WGS) entry which is preliminary data.</text>
</comment>
<dbReference type="EMBL" id="CAXIPU020001326">
    <property type="protein sequence ID" value="CAL1672995.1"/>
    <property type="molecule type" value="Genomic_DNA"/>
</dbReference>
<gene>
    <name evidence="1" type="ORF">LPLAT_LOCUS14744</name>
</gene>
<accession>A0AAV2MZW4</accession>
<evidence type="ECO:0000313" key="1">
    <source>
        <dbReference type="EMBL" id="CAL1672995.1"/>
    </source>
</evidence>
<keyword evidence="2" id="KW-1185">Reference proteome</keyword>
<organism evidence="1 2">
    <name type="scientific">Lasius platythorax</name>
    <dbReference type="NCBI Taxonomy" id="488582"/>
    <lineage>
        <taxon>Eukaryota</taxon>
        <taxon>Metazoa</taxon>
        <taxon>Ecdysozoa</taxon>
        <taxon>Arthropoda</taxon>
        <taxon>Hexapoda</taxon>
        <taxon>Insecta</taxon>
        <taxon>Pterygota</taxon>
        <taxon>Neoptera</taxon>
        <taxon>Endopterygota</taxon>
        <taxon>Hymenoptera</taxon>
        <taxon>Apocrita</taxon>
        <taxon>Aculeata</taxon>
        <taxon>Formicoidea</taxon>
        <taxon>Formicidae</taxon>
        <taxon>Formicinae</taxon>
        <taxon>Lasius</taxon>
        <taxon>Lasius</taxon>
    </lineage>
</organism>
<dbReference type="AlphaFoldDB" id="A0AAV2MZW4"/>
<protein>
    <submittedName>
        <fullName evidence="1">Uncharacterized protein</fullName>
    </submittedName>
</protein>
<dbReference type="PANTHER" id="PTHR33053:SF24">
    <property type="entry name" value="TRANSPOSASE DOMAIN-CONTAINING PROTEIN"/>
    <property type="match status" value="1"/>
</dbReference>
<dbReference type="Proteomes" id="UP001497644">
    <property type="component" value="Unassembled WGS sequence"/>
</dbReference>
<dbReference type="PANTHER" id="PTHR33053">
    <property type="entry name" value="PROTEIN, PUTATIVE-RELATED"/>
    <property type="match status" value="1"/>
</dbReference>
<reference evidence="1" key="1">
    <citation type="submission" date="2024-04" db="EMBL/GenBank/DDBJ databases">
        <authorList>
            <consortium name="Molecular Ecology Group"/>
        </authorList>
    </citation>
    <scope>NUCLEOTIDE SEQUENCE</scope>
</reference>
<sequence length="306" mass="34537">MLGRRKDIRDYSKSHERLLIKRAASKTITTALYRNRQVAVKYNALENETIHKELFRDSGLSTSIIQSNDNDREQYTLTTLQTTHVTCSKSSEDINFLTTGRAFLFSDIQSDDDPENSEESCSENENAENDICGDIAVWAVRDGITHASLERLLQLLRKSNRYPQLPAKANALLGNPTNGLFRSIEPGYYWHNGLKTCLEKLSEEISSDETLKTLHLSVNIDGVPLFKSSGSCLYPILGSIPCSQQIFLIGCYHGHKKPKDFNDFLKDFVDETIKLITTGYNCRGKTYNIKIHKLICDAPAKAAVFF</sequence>
<evidence type="ECO:0000313" key="2">
    <source>
        <dbReference type="Proteomes" id="UP001497644"/>
    </source>
</evidence>
<name>A0AAV2MZW4_9HYME</name>